<evidence type="ECO:0000313" key="3">
    <source>
        <dbReference type="EMBL" id="MDP0400456.1"/>
    </source>
</evidence>
<dbReference type="Proteomes" id="UP001178281">
    <property type="component" value="Unassembled WGS sequence"/>
</dbReference>
<dbReference type="InterPro" id="IPR011006">
    <property type="entry name" value="CheY-like_superfamily"/>
</dbReference>
<comment type="caution">
    <text evidence="3">The sequence shown here is derived from an EMBL/GenBank/DDBJ whole genome shotgun (WGS) entry which is preliminary data.</text>
</comment>
<dbReference type="AlphaFoldDB" id="A0AA90NDR2"/>
<feature type="modified residue" description="4-aspartylphosphate" evidence="1">
    <location>
        <position position="62"/>
    </location>
</feature>
<protein>
    <recommendedName>
        <fullName evidence="2">Response regulatory domain-containing protein</fullName>
    </recommendedName>
</protein>
<reference evidence="3" key="1">
    <citation type="submission" date="2023-08" db="EMBL/GenBank/DDBJ databases">
        <title>The draft genome of Tsukamurella strandjordii strain 050030.</title>
        <authorList>
            <person name="Zhao F."/>
            <person name="Feng Y."/>
            <person name="Zong Z."/>
        </authorList>
    </citation>
    <scope>NUCLEOTIDE SEQUENCE</scope>
    <source>
        <strain evidence="3">050030</strain>
    </source>
</reference>
<gene>
    <name evidence="3" type="ORF">Q7X28_21265</name>
</gene>
<dbReference type="GO" id="GO:0000160">
    <property type="term" value="P:phosphorelay signal transduction system"/>
    <property type="evidence" value="ECO:0007669"/>
    <property type="project" value="InterPro"/>
</dbReference>
<dbReference type="SUPFAM" id="SSF52172">
    <property type="entry name" value="CheY-like"/>
    <property type="match status" value="1"/>
</dbReference>
<dbReference type="InterPro" id="IPR001789">
    <property type="entry name" value="Sig_transdc_resp-reg_receiver"/>
</dbReference>
<evidence type="ECO:0000259" key="2">
    <source>
        <dbReference type="PROSITE" id="PS50110"/>
    </source>
</evidence>
<dbReference type="EMBL" id="JAUTIX010000009">
    <property type="protein sequence ID" value="MDP0400456.1"/>
    <property type="molecule type" value="Genomic_DNA"/>
</dbReference>
<organism evidence="3 4">
    <name type="scientific">Tsukamurella strandjordii</name>
    <dbReference type="NCBI Taxonomy" id="147577"/>
    <lineage>
        <taxon>Bacteria</taxon>
        <taxon>Bacillati</taxon>
        <taxon>Actinomycetota</taxon>
        <taxon>Actinomycetes</taxon>
        <taxon>Mycobacteriales</taxon>
        <taxon>Tsukamurellaceae</taxon>
        <taxon>Tsukamurella</taxon>
    </lineage>
</organism>
<accession>A0AA90NDR2</accession>
<sequence>MTGAGPLVLVYSSHAQHRAEIIAALGSRPSPDLPPITVIETATAPTVIARLDEGGIDLAILDGEAAPTGGIGLARQLRDEIEPCPPILVITARKADGWLATWSHADAWVSHPLDPFALAGAAAGLLMAAAGRHTAAEFRE</sequence>
<evidence type="ECO:0000256" key="1">
    <source>
        <dbReference type="PROSITE-ProRule" id="PRU00169"/>
    </source>
</evidence>
<proteinExistence type="predicted"/>
<dbReference type="Gene3D" id="3.40.50.2300">
    <property type="match status" value="1"/>
</dbReference>
<evidence type="ECO:0000313" key="4">
    <source>
        <dbReference type="Proteomes" id="UP001178281"/>
    </source>
</evidence>
<dbReference type="RefSeq" id="WP_305112841.1">
    <property type="nucleotide sequence ID" value="NZ_JAUTIX010000009.1"/>
</dbReference>
<keyword evidence="4" id="KW-1185">Reference proteome</keyword>
<name>A0AA90NDR2_9ACTN</name>
<keyword evidence="1" id="KW-0597">Phosphoprotein</keyword>
<dbReference type="PROSITE" id="PS50110">
    <property type="entry name" value="RESPONSE_REGULATORY"/>
    <property type="match status" value="1"/>
</dbReference>
<feature type="domain" description="Response regulatory" evidence="2">
    <location>
        <begin position="7"/>
        <end position="126"/>
    </location>
</feature>